<dbReference type="GO" id="GO:0003723">
    <property type="term" value="F:RNA binding"/>
    <property type="evidence" value="ECO:0007669"/>
    <property type="project" value="TreeGrafter"/>
</dbReference>
<feature type="compositionally biased region" description="Basic and acidic residues" evidence="1">
    <location>
        <begin position="201"/>
        <end position="216"/>
    </location>
</feature>
<organism evidence="3 4">
    <name type="scientific">Ustilago trichophora</name>
    <dbReference type="NCBI Taxonomy" id="86804"/>
    <lineage>
        <taxon>Eukaryota</taxon>
        <taxon>Fungi</taxon>
        <taxon>Dikarya</taxon>
        <taxon>Basidiomycota</taxon>
        <taxon>Ustilaginomycotina</taxon>
        <taxon>Ustilaginomycetes</taxon>
        <taxon>Ustilaginales</taxon>
        <taxon>Ustilaginaceae</taxon>
        <taxon>Ustilago</taxon>
    </lineage>
</organism>
<dbReference type="GO" id="GO:0005737">
    <property type="term" value="C:cytoplasm"/>
    <property type="evidence" value="ECO:0007669"/>
    <property type="project" value="TreeGrafter"/>
</dbReference>
<name>A0A5C3ERE0_9BASI</name>
<dbReference type="SUPFAM" id="SSF101931">
    <property type="entry name" value="Pym (Within the bgcn gene intron protein, WIBG), N-terminal domain"/>
    <property type="match status" value="1"/>
</dbReference>
<feature type="compositionally biased region" description="Basic and acidic residues" evidence="1">
    <location>
        <begin position="148"/>
        <end position="159"/>
    </location>
</feature>
<dbReference type="GO" id="GO:1903259">
    <property type="term" value="P:exon-exon junction complex disassembly"/>
    <property type="evidence" value="ECO:0007669"/>
    <property type="project" value="InterPro"/>
</dbReference>
<evidence type="ECO:0000313" key="3">
    <source>
        <dbReference type="EMBL" id="SPO32720.1"/>
    </source>
</evidence>
<dbReference type="Proteomes" id="UP000324022">
    <property type="component" value="Unassembled WGS sequence"/>
</dbReference>
<gene>
    <name evidence="3" type="ORF">UTRI_05779_B</name>
</gene>
<feature type="domain" description="WIBG Mago-binding" evidence="2">
    <location>
        <begin position="24"/>
        <end position="50"/>
    </location>
</feature>
<proteinExistence type="predicted"/>
<evidence type="ECO:0000259" key="2">
    <source>
        <dbReference type="SMART" id="SM01273"/>
    </source>
</evidence>
<dbReference type="OrthoDB" id="21625at2759"/>
<dbReference type="EMBL" id="OOIN01000048">
    <property type="protein sequence ID" value="SPO32720.1"/>
    <property type="molecule type" value="Genomic_DNA"/>
</dbReference>
<feature type="compositionally biased region" description="Polar residues" evidence="1">
    <location>
        <begin position="112"/>
        <end position="130"/>
    </location>
</feature>
<evidence type="ECO:0000256" key="1">
    <source>
        <dbReference type="SAM" id="MobiDB-lite"/>
    </source>
</evidence>
<dbReference type="Pfam" id="PF09282">
    <property type="entry name" value="Mago-bind"/>
    <property type="match status" value="1"/>
</dbReference>
<dbReference type="InterPro" id="IPR039333">
    <property type="entry name" value="PYM1"/>
</dbReference>
<dbReference type="PANTHER" id="PTHR22959">
    <property type="entry name" value="PYM PROTEIN"/>
    <property type="match status" value="1"/>
</dbReference>
<dbReference type="AlphaFoldDB" id="A0A5C3ERE0"/>
<sequence>MSGASISAEVKSTAAGIVERGDTRQRVIPESRRADGSVRKERKVRPGFTPVEDVQRYRPARAREAEEARKRGVAGSASSVPSATNSASSSRASSSAAPPQFEKQDFDRMVWRSNSTRTPTASNGSDTGTQPRGKFAPLEAPRTAIGERLCETSSVDKSRASSSAAKPWQNSRLRKPLPPKQDEKAAVRDEWDQQDASEQGKAGDRKNEETIQKKGSDASADDLAAHLDSLRINPNKASWSQDG</sequence>
<protein>
    <recommendedName>
        <fullName evidence="2">WIBG Mago-binding domain-containing protein</fullName>
    </recommendedName>
</protein>
<feature type="compositionally biased region" description="Basic and acidic residues" evidence="1">
    <location>
        <begin position="180"/>
        <end position="191"/>
    </location>
</feature>
<keyword evidence="4" id="KW-1185">Reference proteome</keyword>
<feature type="compositionally biased region" description="Basic and acidic residues" evidence="1">
    <location>
        <begin position="53"/>
        <end position="70"/>
    </location>
</feature>
<dbReference type="InterPro" id="IPR015362">
    <property type="entry name" value="WIBG_mago-bd"/>
</dbReference>
<dbReference type="InterPro" id="IPR036348">
    <property type="entry name" value="WIBG_N_sf"/>
</dbReference>
<feature type="compositionally biased region" description="Low complexity" evidence="1">
    <location>
        <begin position="73"/>
        <end position="97"/>
    </location>
</feature>
<feature type="region of interest" description="Disordered" evidence="1">
    <location>
        <begin position="1"/>
        <end position="222"/>
    </location>
</feature>
<feature type="compositionally biased region" description="Basic and acidic residues" evidence="1">
    <location>
        <begin position="19"/>
        <end position="39"/>
    </location>
</feature>
<accession>A0A5C3ERE0</accession>
<dbReference type="SMART" id="SM01273">
    <property type="entry name" value="Mago-bind"/>
    <property type="match status" value="1"/>
</dbReference>
<evidence type="ECO:0000313" key="4">
    <source>
        <dbReference type="Proteomes" id="UP000324022"/>
    </source>
</evidence>
<reference evidence="3 4" key="1">
    <citation type="submission" date="2018-03" db="EMBL/GenBank/DDBJ databases">
        <authorList>
            <person name="Guldener U."/>
        </authorList>
    </citation>
    <scope>NUCLEOTIDE SEQUENCE [LARGE SCALE GENOMIC DNA]</scope>
    <source>
        <strain evidence="3 4">NBRC100155</strain>
    </source>
</reference>
<dbReference type="PANTHER" id="PTHR22959:SF0">
    <property type="entry name" value="PARTNER OF Y14 AND MAGO"/>
    <property type="match status" value="1"/>
</dbReference>
<dbReference type="GO" id="GO:0035145">
    <property type="term" value="C:exon-exon junction complex"/>
    <property type="evidence" value="ECO:0007669"/>
    <property type="project" value="TreeGrafter"/>
</dbReference>